<protein>
    <submittedName>
        <fullName evidence="1">Uncharacterized protein</fullName>
    </submittedName>
</protein>
<accession>A0ABR5B9X2</accession>
<evidence type="ECO:0000313" key="2">
    <source>
        <dbReference type="Proteomes" id="UP000053800"/>
    </source>
</evidence>
<gene>
    <name evidence="1" type="ORF">I314_03624</name>
</gene>
<dbReference type="Proteomes" id="UP000053800">
    <property type="component" value="Unassembled WGS sequence"/>
</dbReference>
<name>A0ABR5B9X2_CRYGA</name>
<proteinExistence type="predicted"/>
<dbReference type="EMBL" id="KN848897">
    <property type="protein sequence ID" value="KIR60333.1"/>
    <property type="molecule type" value="Genomic_DNA"/>
</dbReference>
<organism evidence="1 2">
    <name type="scientific">Cryptococcus bacillisporus CA1873</name>
    <dbReference type="NCBI Taxonomy" id="1296111"/>
    <lineage>
        <taxon>Eukaryota</taxon>
        <taxon>Fungi</taxon>
        <taxon>Dikarya</taxon>
        <taxon>Basidiomycota</taxon>
        <taxon>Agaricomycotina</taxon>
        <taxon>Tremellomycetes</taxon>
        <taxon>Tremellales</taxon>
        <taxon>Cryptococcaceae</taxon>
        <taxon>Cryptococcus</taxon>
        <taxon>Cryptococcus gattii species complex</taxon>
    </lineage>
</organism>
<keyword evidence="2" id="KW-1185">Reference proteome</keyword>
<reference evidence="1 2" key="1">
    <citation type="submission" date="2015-01" db="EMBL/GenBank/DDBJ databases">
        <title>The Genome Sequence of Cryptococcus gattii CA1873.</title>
        <authorList>
            <consortium name="The Broad Institute Genomics Platform"/>
            <person name="Cuomo C."/>
            <person name="Litvintseva A."/>
            <person name="Chen Y."/>
            <person name="Heitman J."/>
            <person name="Sun S."/>
            <person name="Springer D."/>
            <person name="Dromer F."/>
            <person name="Young S."/>
            <person name="Zeng Q."/>
            <person name="Gargeya S."/>
            <person name="Abouelleil A."/>
            <person name="Alvarado L."/>
            <person name="Chapman S.B."/>
            <person name="Gainer-Dewar J."/>
            <person name="Goldberg J."/>
            <person name="Griggs A."/>
            <person name="Gujja S."/>
            <person name="Hansen M."/>
            <person name="Howarth C."/>
            <person name="Imamovic A."/>
            <person name="Larimer J."/>
            <person name="Murphy C."/>
            <person name="Naylor J."/>
            <person name="Pearson M."/>
            <person name="Priest M."/>
            <person name="Roberts A."/>
            <person name="Saif S."/>
            <person name="Shea T."/>
            <person name="Sykes S."/>
            <person name="Wortman J."/>
            <person name="Nusbaum C."/>
            <person name="Birren B."/>
        </authorList>
    </citation>
    <scope>NUCLEOTIDE SEQUENCE [LARGE SCALE GENOMIC DNA]</scope>
    <source>
        <strain evidence="1 2">CA1873</strain>
    </source>
</reference>
<sequence>MTNQGPSLLFPSLLDEENPLFSLQCISHKHSIHQSLRWLRMSLDLNFSEGSVGPRSKRSPKSIVLVHPFNLPMALLQRRSYHTRFRSQLLHLLRITCGTHSIVRKSPIRPFQLTVCAQKLRAILIPAPSQDFLD</sequence>
<evidence type="ECO:0000313" key="1">
    <source>
        <dbReference type="EMBL" id="KIR60333.1"/>
    </source>
</evidence>